<organism evidence="3 4">
    <name type="scientific">Phaeodactylibacter xiamenensis</name>
    <dbReference type="NCBI Taxonomy" id="1524460"/>
    <lineage>
        <taxon>Bacteria</taxon>
        <taxon>Pseudomonadati</taxon>
        <taxon>Bacteroidota</taxon>
        <taxon>Saprospiria</taxon>
        <taxon>Saprospirales</taxon>
        <taxon>Haliscomenobacteraceae</taxon>
        <taxon>Phaeodactylibacter</taxon>
    </lineage>
</organism>
<keyword evidence="1" id="KW-1133">Transmembrane helix</keyword>
<gene>
    <name evidence="3" type="ORF">IX84_23915</name>
</gene>
<dbReference type="AlphaFoldDB" id="A0A098S209"/>
<dbReference type="STRING" id="1524460.IX84_23915"/>
<dbReference type="InterPro" id="IPR046232">
    <property type="entry name" value="DUF6265"/>
</dbReference>
<protein>
    <recommendedName>
        <fullName evidence="2">DUF6265 domain-containing protein</fullName>
    </recommendedName>
</protein>
<dbReference type="Pfam" id="PF19780">
    <property type="entry name" value="DUF6265"/>
    <property type="match status" value="1"/>
</dbReference>
<evidence type="ECO:0000256" key="1">
    <source>
        <dbReference type="SAM" id="Phobius"/>
    </source>
</evidence>
<feature type="domain" description="DUF6265" evidence="2">
    <location>
        <begin position="145"/>
        <end position="243"/>
    </location>
</feature>
<reference evidence="3 4" key="1">
    <citation type="journal article" date="2014" name="Int. J. Syst. Evol. Microbiol.">
        <title>Phaeodactylibacter xiamenensis gen. nov., sp. nov., a member of the family Saprospiraceae isolated from the marine alga Phaeodactylum tricornutum.</title>
        <authorList>
            <person name="Chen Z.Jr."/>
            <person name="Lei X."/>
            <person name="Lai Q."/>
            <person name="Li Y."/>
            <person name="Zhang B."/>
            <person name="Zhang J."/>
            <person name="Zhang H."/>
            <person name="Yang L."/>
            <person name="Zheng W."/>
            <person name="Tian Y."/>
            <person name="Yu Z."/>
            <person name="Xu H.Jr."/>
            <person name="Zheng T."/>
        </authorList>
    </citation>
    <scope>NUCLEOTIDE SEQUENCE [LARGE SCALE GENOMIC DNA]</scope>
    <source>
        <strain evidence="3 4">KD52</strain>
    </source>
</reference>
<dbReference type="Proteomes" id="UP000029736">
    <property type="component" value="Unassembled WGS sequence"/>
</dbReference>
<evidence type="ECO:0000313" key="3">
    <source>
        <dbReference type="EMBL" id="KGE86175.1"/>
    </source>
</evidence>
<dbReference type="RefSeq" id="WP_044226279.1">
    <property type="nucleotide sequence ID" value="NZ_JBKAGJ010000002.1"/>
</dbReference>
<feature type="transmembrane region" description="Helical" evidence="1">
    <location>
        <begin position="48"/>
        <end position="69"/>
    </location>
</feature>
<name>A0A098S209_9BACT</name>
<keyword evidence="4" id="KW-1185">Reference proteome</keyword>
<proteinExistence type="predicted"/>
<accession>A0A098S209</accession>
<sequence>MANKKDLFSIFQDNQHLFDSAPSPRAWDKLERRLDGHRSRNRLSTLRTISMAAAVLLLAVVAILISIAVGEKPTRLLNQSPQPLASERLQADDIEAAEELRQTLYAQQAEQQRQHPINEGPADRRLVLAKNRSASTALESLSRFDWMEGEWQPQNSKAHPAIQWKKIGDHAIEGQITQGEVTERIRIFQDGETLYFSTDFRKDQQVRFALQYATPNTAVFESHSESIPQQVTLTRSKNNRLTLIYEQKDAAAAPGLLNRKQQVRSWYKIQLQ</sequence>
<keyword evidence="1" id="KW-0472">Membrane</keyword>
<evidence type="ECO:0000259" key="2">
    <source>
        <dbReference type="Pfam" id="PF19780"/>
    </source>
</evidence>
<dbReference type="OrthoDB" id="1113942at2"/>
<evidence type="ECO:0000313" key="4">
    <source>
        <dbReference type="Proteomes" id="UP000029736"/>
    </source>
</evidence>
<keyword evidence="1" id="KW-0812">Transmembrane</keyword>
<comment type="caution">
    <text evidence="3">The sequence shown here is derived from an EMBL/GenBank/DDBJ whole genome shotgun (WGS) entry which is preliminary data.</text>
</comment>
<dbReference type="EMBL" id="JPOS01000082">
    <property type="protein sequence ID" value="KGE86175.1"/>
    <property type="molecule type" value="Genomic_DNA"/>
</dbReference>